<dbReference type="EMBL" id="CAJNOK010024196">
    <property type="protein sequence ID" value="CAF1373550.1"/>
    <property type="molecule type" value="Genomic_DNA"/>
</dbReference>
<dbReference type="GO" id="GO:0006310">
    <property type="term" value="P:DNA recombination"/>
    <property type="evidence" value="ECO:0007669"/>
    <property type="project" value="UniProtKB-KW"/>
</dbReference>
<gene>
    <name evidence="3" type="ORF">OVA965_LOCUS31781</name>
    <name evidence="4" type="ORF">TMI583_LOCUS32620</name>
</gene>
<dbReference type="InterPro" id="IPR011010">
    <property type="entry name" value="DNA_brk_join_enz"/>
</dbReference>
<dbReference type="PANTHER" id="PTHR34605:SF3">
    <property type="entry name" value="P CELL-TYPE AGGLUTINATION PROTEIN MAP4-LIKE-RELATED"/>
    <property type="match status" value="1"/>
</dbReference>
<accession>A0A8S2F203</accession>
<dbReference type="InterPro" id="IPR052925">
    <property type="entry name" value="Phage_Integrase-like_Recomb"/>
</dbReference>
<dbReference type="GO" id="GO:0003677">
    <property type="term" value="F:DNA binding"/>
    <property type="evidence" value="ECO:0007669"/>
    <property type="project" value="InterPro"/>
</dbReference>
<evidence type="ECO:0000313" key="5">
    <source>
        <dbReference type="Proteomes" id="UP000677228"/>
    </source>
</evidence>
<dbReference type="AlphaFoldDB" id="A0A8S2F203"/>
<dbReference type="Proteomes" id="UP000677228">
    <property type="component" value="Unassembled WGS sequence"/>
</dbReference>
<comment type="caution">
    <text evidence="3">The sequence shown here is derived from an EMBL/GenBank/DDBJ whole genome shotgun (WGS) entry which is preliminary data.</text>
</comment>
<dbReference type="EMBL" id="CAJOBA010045867">
    <property type="protein sequence ID" value="CAF4182432.1"/>
    <property type="molecule type" value="Genomic_DNA"/>
</dbReference>
<evidence type="ECO:0000313" key="4">
    <source>
        <dbReference type="EMBL" id="CAF4182432.1"/>
    </source>
</evidence>
<dbReference type="Gene3D" id="1.10.443.10">
    <property type="entry name" value="Intergrase catalytic core"/>
    <property type="match status" value="1"/>
</dbReference>
<feature type="region of interest" description="Disordered" evidence="2">
    <location>
        <begin position="1"/>
        <end position="28"/>
    </location>
</feature>
<reference evidence="3" key="1">
    <citation type="submission" date="2021-02" db="EMBL/GenBank/DDBJ databases">
        <authorList>
            <person name="Nowell W R."/>
        </authorList>
    </citation>
    <scope>NUCLEOTIDE SEQUENCE</scope>
</reference>
<proteinExistence type="predicted"/>
<organism evidence="3 5">
    <name type="scientific">Didymodactylos carnosus</name>
    <dbReference type="NCBI Taxonomy" id="1234261"/>
    <lineage>
        <taxon>Eukaryota</taxon>
        <taxon>Metazoa</taxon>
        <taxon>Spiralia</taxon>
        <taxon>Gnathifera</taxon>
        <taxon>Rotifera</taxon>
        <taxon>Eurotatoria</taxon>
        <taxon>Bdelloidea</taxon>
        <taxon>Philodinida</taxon>
        <taxon>Philodinidae</taxon>
        <taxon>Didymodactylos</taxon>
    </lineage>
</organism>
<dbReference type="Proteomes" id="UP000682733">
    <property type="component" value="Unassembled WGS sequence"/>
</dbReference>
<dbReference type="SUPFAM" id="SSF56349">
    <property type="entry name" value="DNA breaking-rejoining enzymes"/>
    <property type="match status" value="1"/>
</dbReference>
<dbReference type="GO" id="GO:0015074">
    <property type="term" value="P:DNA integration"/>
    <property type="evidence" value="ECO:0007669"/>
    <property type="project" value="InterPro"/>
</dbReference>
<sequence>MTKEFGQDTVEYGPQSGQQQQSPSYCGGLNYGQQSGQQQLPSTINVWAQSSDQPLFLTPTGQPLSRLNFIEKIRLVLSHLGFDAASYSGHSFRKGAATTAATCGLPPYIIQILGRWLTDSFKLYIELPLQTIQKAQQTLPQPS</sequence>
<protein>
    <recommendedName>
        <fullName evidence="6">Tyr recombinase domain-containing protein</fullName>
    </recommendedName>
</protein>
<dbReference type="InterPro" id="IPR013762">
    <property type="entry name" value="Integrase-like_cat_sf"/>
</dbReference>
<evidence type="ECO:0008006" key="6">
    <source>
        <dbReference type="Google" id="ProtNLM"/>
    </source>
</evidence>
<evidence type="ECO:0000256" key="2">
    <source>
        <dbReference type="SAM" id="MobiDB-lite"/>
    </source>
</evidence>
<dbReference type="PANTHER" id="PTHR34605">
    <property type="entry name" value="PHAGE_INTEGRASE DOMAIN-CONTAINING PROTEIN"/>
    <property type="match status" value="1"/>
</dbReference>
<name>A0A8S2F203_9BILA</name>
<evidence type="ECO:0000256" key="1">
    <source>
        <dbReference type="ARBA" id="ARBA00023172"/>
    </source>
</evidence>
<feature type="compositionally biased region" description="Low complexity" evidence="2">
    <location>
        <begin position="13"/>
        <end position="24"/>
    </location>
</feature>
<keyword evidence="1" id="KW-0233">DNA recombination</keyword>
<evidence type="ECO:0000313" key="3">
    <source>
        <dbReference type="EMBL" id="CAF1373550.1"/>
    </source>
</evidence>